<dbReference type="PRINTS" id="PR00237">
    <property type="entry name" value="GPCRRHODOPSN"/>
</dbReference>
<evidence type="ECO:0000256" key="9">
    <source>
        <dbReference type="SAM" id="Phobius"/>
    </source>
</evidence>
<feature type="transmembrane region" description="Helical" evidence="9">
    <location>
        <begin position="305"/>
        <end position="330"/>
    </location>
</feature>
<feature type="region of interest" description="Disordered" evidence="8">
    <location>
        <begin position="229"/>
        <end position="253"/>
    </location>
</feature>
<protein>
    <submittedName>
        <fullName evidence="12">Thyrotropin-releasing hormone receptor-like</fullName>
    </submittedName>
</protein>
<keyword evidence="5 9" id="KW-0472">Membrane</keyword>
<feature type="transmembrane region" description="Helical" evidence="9">
    <location>
        <begin position="97"/>
        <end position="116"/>
    </location>
</feature>
<feature type="transmembrane region" description="Helical" evidence="9">
    <location>
        <begin position="193"/>
        <end position="216"/>
    </location>
</feature>
<feature type="transmembrane region" description="Helical" evidence="9">
    <location>
        <begin position="137"/>
        <end position="157"/>
    </location>
</feature>
<dbReference type="PANTHER" id="PTHR24243:SF230">
    <property type="entry name" value="G-PROTEIN COUPLED RECEPTORS FAMILY 1 PROFILE DOMAIN-CONTAINING PROTEIN"/>
    <property type="match status" value="1"/>
</dbReference>
<keyword evidence="11" id="KW-1185">Reference proteome</keyword>
<evidence type="ECO:0000256" key="7">
    <source>
        <dbReference type="ARBA" id="ARBA00023224"/>
    </source>
</evidence>
<feature type="compositionally biased region" description="Low complexity" evidence="8">
    <location>
        <begin position="232"/>
        <end position="241"/>
    </location>
</feature>
<dbReference type="GeneID" id="106078651"/>
<dbReference type="RefSeq" id="XP_055871473.1">
    <property type="nucleotide sequence ID" value="XM_056015498.1"/>
</dbReference>
<dbReference type="InterPro" id="IPR017452">
    <property type="entry name" value="GPCR_Rhodpsn_7TM"/>
</dbReference>
<dbReference type="OMA" id="CIFSIVE"/>
<keyword evidence="3 9" id="KW-1133">Transmembrane helix</keyword>
<evidence type="ECO:0000256" key="6">
    <source>
        <dbReference type="ARBA" id="ARBA00023170"/>
    </source>
</evidence>
<feature type="domain" description="G-protein coupled receptors family 1 profile" evidence="10">
    <location>
        <begin position="35"/>
        <end position="328"/>
    </location>
</feature>
<dbReference type="GO" id="GO:0004930">
    <property type="term" value="F:G protein-coupled receptor activity"/>
    <property type="evidence" value="ECO:0007669"/>
    <property type="project" value="UniProtKB-KW"/>
</dbReference>
<gene>
    <name evidence="12" type="primary">LOC106078651</name>
</gene>
<evidence type="ECO:0000256" key="2">
    <source>
        <dbReference type="ARBA" id="ARBA00022692"/>
    </source>
</evidence>
<keyword evidence="6" id="KW-0675">Receptor</keyword>
<feature type="transmembrane region" description="Helical" evidence="9">
    <location>
        <begin position="55"/>
        <end position="77"/>
    </location>
</feature>
<evidence type="ECO:0000313" key="12">
    <source>
        <dbReference type="RefSeq" id="XP_055871473.1"/>
    </source>
</evidence>
<comment type="subcellular location">
    <subcellularLocation>
        <location evidence="1">Membrane</location>
        <topology evidence="1">Multi-pass membrane protein</topology>
    </subcellularLocation>
</comment>
<dbReference type="InterPro" id="IPR000276">
    <property type="entry name" value="GPCR_Rhodpsn"/>
</dbReference>
<keyword evidence="7" id="KW-0807">Transducer</keyword>
<evidence type="ECO:0000256" key="5">
    <source>
        <dbReference type="ARBA" id="ARBA00023136"/>
    </source>
</evidence>
<dbReference type="Pfam" id="PF00001">
    <property type="entry name" value="7tm_1"/>
    <property type="match status" value="1"/>
</dbReference>
<feature type="transmembrane region" description="Helical" evidence="9">
    <location>
        <begin position="267"/>
        <end position="293"/>
    </location>
</feature>
<dbReference type="Proteomes" id="UP001165740">
    <property type="component" value="Chromosome 1"/>
</dbReference>
<name>A0A9W2Z965_BIOGL</name>
<keyword evidence="2 9" id="KW-0812">Transmembrane</keyword>
<evidence type="ECO:0000256" key="4">
    <source>
        <dbReference type="ARBA" id="ARBA00023040"/>
    </source>
</evidence>
<dbReference type="PANTHER" id="PTHR24243">
    <property type="entry name" value="G-PROTEIN COUPLED RECEPTOR"/>
    <property type="match status" value="1"/>
</dbReference>
<sequence length="408" mass="46560">MGNSVNIMGNSVEFYIGFYMWAVLSPILLTLGTVGNIMTIVVWSRRDMRSSQATVYLIALSVADILVLNAGLLRHFIREICGFDIRKLSEASCKINTMLVYTSLDVSVWILVAFTFERILSVYMPHKVKRYCTRMTSLFVIASIVVVFVALNSHFLYGTGNVYIAITENMTLVLQCGPMTDDYGRFLFLTWPWIDFCVFSLVPIFIISVGNTCIVVRVWTSRRKTLGLDPMSTTTSSTKSTQENQAETENRLPKRNLKLHRSSSMTAIVMVLNIMFLVTTTPVSLFFIVMPTWKSHAATEQDMAQIYLTFAVVNLIQYINNSCNFIMYCMAGSKFRLVFRGIFHRKRVYPIEACQELRQYPYENRNPAKPILTELLPQRLSTLKSLPTIYINDVTVGTCRRLTDGEIR</sequence>
<dbReference type="PROSITE" id="PS50262">
    <property type="entry name" value="G_PROTEIN_RECEP_F1_2"/>
    <property type="match status" value="1"/>
</dbReference>
<evidence type="ECO:0000256" key="8">
    <source>
        <dbReference type="SAM" id="MobiDB-lite"/>
    </source>
</evidence>
<dbReference type="CDD" id="cd14978">
    <property type="entry name" value="7tmA_FMRFamide_R-like"/>
    <property type="match status" value="1"/>
</dbReference>
<accession>A0A9W2Z965</accession>
<keyword evidence="4" id="KW-0297">G-protein coupled receptor</keyword>
<dbReference type="SUPFAM" id="SSF81321">
    <property type="entry name" value="Family A G protein-coupled receptor-like"/>
    <property type="match status" value="1"/>
</dbReference>
<dbReference type="GO" id="GO:0005886">
    <property type="term" value="C:plasma membrane"/>
    <property type="evidence" value="ECO:0007669"/>
    <property type="project" value="TreeGrafter"/>
</dbReference>
<evidence type="ECO:0000259" key="10">
    <source>
        <dbReference type="PROSITE" id="PS50262"/>
    </source>
</evidence>
<proteinExistence type="predicted"/>
<dbReference type="Gene3D" id="1.20.1070.10">
    <property type="entry name" value="Rhodopsin 7-helix transmembrane proteins"/>
    <property type="match status" value="1"/>
</dbReference>
<evidence type="ECO:0000256" key="1">
    <source>
        <dbReference type="ARBA" id="ARBA00004141"/>
    </source>
</evidence>
<dbReference type="OrthoDB" id="9990906at2759"/>
<reference evidence="12" key="1">
    <citation type="submission" date="2025-08" db="UniProtKB">
        <authorList>
            <consortium name="RefSeq"/>
        </authorList>
    </citation>
    <scope>IDENTIFICATION</scope>
</reference>
<evidence type="ECO:0000256" key="3">
    <source>
        <dbReference type="ARBA" id="ARBA00022989"/>
    </source>
</evidence>
<feature type="transmembrane region" description="Helical" evidence="9">
    <location>
        <begin position="18"/>
        <end position="43"/>
    </location>
</feature>
<organism evidence="11 12">
    <name type="scientific">Biomphalaria glabrata</name>
    <name type="common">Bloodfluke planorb</name>
    <name type="synonym">Freshwater snail</name>
    <dbReference type="NCBI Taxonomy" id="6526"/>
    <lineage>
        <taxon>Eukaryota</taxon>
        <taxon>Metazoa</taxon>
        <taxon>Spiralia</taxon>
        <taxon>Lophotrochozoa</taxon>
        <taxon>Mollusca</taxon>
        <taxon>Gastropoda</taxon>
        <taxon>Heterobranchia</taxon>
        <taxon>Euthyneura</taxon>
        <taxon>Panpulmonata</taxon>
        <taxon>Hygrophila</taxon>
        <taxon>Lymnaeoidea</taxon>
        <taxon>Planorbidae</taxon>
        <taxon>Biomphalaria</taxon>
    </lineage>
</organism>
<dbReference type="AlphaFoldDB" id="A0A9W2Z965"/>
<evidence type="ECO:0000313" key="11">
    <source>
        <dbReference type="Proteomes" id="UP001165740"/>
    </source>
</evidence>